<evidence type="ECO:0000313" key="1">
    <source>
        <dbReference type="EMBL" id="KAF5245543.1"/>
    </source>
</evidence>
<reference evidence="1 2" key="1">
    <citation type="journal article" date="2020" name="BMC Genomics">
        <title>Correction to: Identification and distribution of gene clusters required for synthesis of sphingolipid metabolism inhibitors in diverse species of the filamentous fungus Fusarium.</title>
        <authorList>
            <person name="Kim H.S."/>
            <person name="Lohmar J.M."/>
            <person name="Busman M."/>
            <person name="Brown D.W."/>
            <person name="Naumann T.A."/>
            <person name="Divon H.H."/>
            <person name="Lysoe E."/>
            <person name="Uhlig S."/>
            <person name="Proctor R.H."/>
        </authorList>
    </citation>
    <scope>NUCLEOTIDE SEQUENCE [LARGE SCALE GENOMIC DNA]</scope>
    <source>
        <strain evidence="1 2">NRRL 25214</strain>
    </source>
</reference>
<gene>
    <name evidence="1" type="ORF">FANTH_7295</name>
</gene>
<dbReference type="InterPro" id="IPR011333">
    <property type="entry name" value="SKP1/BTB/POZ_sf"/>
</dbReference>
<dbReference type="Proteomes" id="UP000573603">
    <property type="component" value="Unassembled WGS sequence"/>
</dbReference>
<accession>A0A8H4ZFU6</accession>
<proteinExistence type="predicted"/>
<dbReference type="Gene3D" id="3.30.710.10">
    <property type="entry name" value="Potassium Channel Kv1.1, Chain A"/>
    <property type="match status" value="1"/>
</dbReference>
<dbReference type="EMBL" id="JABEVY010000161">
    <property type="protein sequence ID" value="KAF5245543.1"/>
    <property type="molecule type" value="Genomic_DNA"/>
</dbReference>
<sequence>MGRSSNKGMSSDSETKVPDEAVIPNGDRILIVRKGQLRIQNNRAHKLLTRSPSSVLVIAFFSFPSQLHRTRTMSREQIPDETVVAGGDIILVVGNENRRIQVSSEFLIQASPVFDAMLNLKFLEGNKLHEGNEFPVEIKLPEDDGLATAQALKTLHGSDPEMLLLAPDQIQKVSIIVDKYDMSPCFAMASTVWMDCELINLEDAWKLMTAAYWLDHLVGFRRMSEYVIRKLNHAQIFRLANETFDATLGLKLGSEFSS</sequence>
<protein>
    <recommendedName>
        <fullName evidence="3">BTB domain-containing protein</fullName>
    </recommendedName>
</protein>
<comment type="caution">
    <text evidence="1">The sequence shown here is derived from an EMBL/GenBank/DDBJ whole genome shotgun (WGS) entry which is preliminary data.</text>
</comment>
<organism evidence="1 2">
    <name type="scientific">Fusarium anthophilum</name>
    <dbReference type="NCBI Taxonomy" id="48485"/>
    <lineage>
        <taxon>Eukaryota</taxon>
        <taxon>Fungi</taxon>
        <taxon>Dikarya</taxon>
        <taxon>Ascomycota</taxon>
        <taxon>Pezizomycotina</taxon>
        <taxon>Sordariomycetes</taxon>
        <taxon>Hypocreomycetidae</taxon>
        <taxon>Hypocreales</taxon>
        <taxon>Nectriaceae</taxon>
        <taxon>Fusarium</taxon>
        <taxon>Fusarium fujikuroi species complex</taxon>
    </lineage>
</organism>
<keyword evidence="2" id="KW-1185">Reference proteome</keyword>
<evidence type="ECO:0000313" key="2">
    <source>
        <dbReference type="Proteomes" id="UP000573603"/>
    </source>
</evidence>
<dbReference type="AlphaFoldDB" id="A0A8H4ZFU6"/>
<evidence type="ECO:0008006" key="3">
    <source>
        <dbReference type="Google" id="ProtNLM"/>
    </source>
</evidence>
<name>A0A8H4ZFU6_9HYPO</name>